<evidence type="ECO:0000313" key="2">
    <source>
        <dbReference type="EMBL" id="CCA19186.1"/>
    </source>
</evidence>
<evidence type="ECO:0000256" key="1">
    <source>
        <dbReference type="ARBA" id="ARBA00022737"/>
    </source>
</evidence>
<accession>F0WDB4</accession>
<dbReference type="AlphaFoldDB" id="F0WDB4"/>
<dbReference type="PANTHER" id="PTHR43215:SF14">
    <property type="entry name" value="RADIAL SPOKE HEAD 1 HOMOLOG"/>
    <property type="match status" value="1"/>
</dbReference>
<dbReference type="InterPro" id="IPR006652">
    <property type="entry name" value="Kelch_1"/>
</dbReference>
<dbReference type="InterPro" id="IPR015915">
    <property type="entry name" value="Kelch-typ_b-propeller"/>
</dbReference>
<dbReference type="SUPFAM" id="SSF82185">
    <property type="entry name" value="Histone H3 K4-specific methyltransferase SET7/9 N-terminal domain"/>
    <property type="match status" value="3"/>
</dbReference>
<dbReference type="Pfam" id="PF02493">
    <property type="entry name" value="MORN"/>
    <property type="match status" value="9"/>
</dbReference>
<dbReference type="InterPro" id="IPR003409">
    <property type="entry name" value="MORN"/>
</dbReference>
<protein>
    <submittedName>
        <fullName evidence="2">Uncharacterized protein AlNc14C65G4634</fullName>
    </submittedName>
</protein>
<organism evidence="2">
    <name type="scientific">Albugo laibachii Nc14</name>
    <dbReference type="NCBI Taxonomy" id="890382"/>
    <lineage>
        <taxon>Eukaryota</taxon>
        <taxon>Sar</taxon>
        <taxon>Stramenopiles</taxon>
        <taxon>Oomycota</taxon>
        <taxon>Peronosporomycetes</taxon>
        <taxon>Albuginales</taxon>
        <taxon>Albuginaceae</taxon>
        <taxon>Albugo</taxon>
    </lineage>
</organism>
<dbReference type="Gene3D" id="2.20.110.10">
    <property type="entry name" value="Histone H3 K4-specific methyltransferase SET7/9 N-terminal domain"/>
    <property type="match status" value="4"/>
</dbReference>
<gene>
    <name evidence="2" type="primary">AlNc14C65G4634</name>
    <name evidence="2" type="ORF">ALNC14_053290</name>
</gene>
<dbReference type="Pfam" id="PF01344">
    <property type="entry name" value="Kelch_1"/>
    <property type="match status" value="1"/>
</dbReference>
<dbReference type="PANTHER" id="PTHR43215">
    <property type="entry name" value="RADIAL SPOKE HEAD 1 HOMOLOG"/>
    <property type="match status" value="1"/>
</dbReference>
<dbReference type="SUPFAM" id="SSF117281">
    <property type="entry name" value="Kelch motif"/>
    <property type="match status" value="1"/>
</dbReference>
<reference evidence="2" key="1">
    <citation type="journal article" date="2011" name="PLoS Biol.">
        <title>Gene gain and loss during evolution of obligate parasitism in the white rust pathogen of Arabidopsis thaliana.</title>
        <authorList>
            <person name="Kemen E."/>
            <person name="Gardiner A."/>
            <person name="Schultz-Larsen T."/>
            <person name="Kemen A.C."/>
            <person name="Balmuth A.L."/>
            <person name="Robert-Seilaniantz A."/>
            <person name="Bailey K."/>
            <person name="Holub E."/>
            <person name="Studholme D.J."/>
            <person name="Maclean D."/>
            <person name="Jones J.D."/>
        </authorList>
    </citation>
    <scope>NUCLEOTIDE SEQUENCE</scope>
</reference>
<keyword evidence="1" id="KW-0677">Repeat</keyword>
<dbReference type="SMART" id="SM00698">
    <property type="entry name" value="MORN"/>
    <property type="match status" value="9"/>
</dbReference>
<sequence length="613" mass="68050">MSQYDILGSMRSRIGHSAATLAGKVYAFGGEIISEIDDAELSTRYCNELFELKYEKEILSCTEIRHTDSTAEWPSRRAWHACASVSFSAASDQVKEDALIMIGGRSPDGSLLSDVWCLRRTNISPGTQPESAGGLTWTQLAPTGRGPFPIADHNIVTTDQQDKLLVIGGQQSQTELLRDIYCLDFTRNTWSALEIHSDRPCASVLTSRCFYSAVKIARVQDKTEVADNTLVKESPILLFGGTQGSDDNTDSSAMTISIDLETLSVDLQNETNFPLIIGHSWVSTKDHAKLFVLGGVNGSTGCYEDTVKKVEFLVDGGHVIDGVAEMGLAAAESSIQYDNGDMYVGEIAKDRMERQGQGTCTYANGDVYQGQWMSDCRSGHGSIRYSNGDTYVGEWFKDQRHHSGLQEYSIQPSDDSTSQGIRSEQSYEGEWMNDRRHGKGIVRFTDGSLLEAHWKSGRLLLTESILRNFNDKVQEDTFHYSGEFENGIPHGHGTAVHAKETYTGRFHCGRRRGQGTSTLFDGTIYKGEWRNSKRNGFGVCQYARTRDRYEGKWVGGVRYGRGVCTYASGAVYNGDWKDDFCHGEGRITYPDGTSLEGKWKEDKFCGDGMFVLK</sequence>
<proteinExistence type="predicted"/>
<reference evidence="2" key="2">
    <citation type="submission" date="2011-02" db="EMBL/GenBank/DDBJ databases">
        <authorList>
            <person name="MacLean D."/>
        </authorList>
    </citation>
    <scope>NUCLEOTIDE SEQUENCE</scope>
</reference>
<dbReference type="Gene3D" id="2.120.10.80">
    <property type="entry name" value="Kelch-type beta propeller"/>
    <property type="match status" value="1"/>
</dbReference>
<dbReference type="HOGENOM" id="CLU_379252_0_0_1"/>
<name>F0WDB4_9STRA</name>
<dbReference type="EMBL" id="FR824110">
    <property type="protein sequence ID" value="CCA19186.1"/>
    <property type="molecule type" value="Genomic_DNA"/>
</dbReference>